<organism evidence="2">
    <name type="scientific">Homalodisca liturata</name>
    <dbReference type="NCBI Taxonomy" id="320908"/>
    <lineage>
        <taxon>Eukaryota</taxon>
        <taxon>Metazoa</taxon>
        <taxon>Ecdysozoa</taxon>
        <taxon>Arthropoda</taxon>
        <taxon>Hexapoda</taxon>
        <taxon>Insecta</taxon>
        <taxon>Pterygota</taxon>
        <taxon>Neoptera</taxon>
        <taxon>Paraneoptera</taxon>
        <taxon>Hemiptera</taxon>
        <taxon>Auchenorrhyncha</taxon>
        <taxon>Membracoidea</taxon>
        <taxon>Cicadellidae</taxon>
        <taxon>Cicadellinae</taxon>
        <taxon>Proconiini</taxon>
        <taxon>Homalodisca</taxon>
    </lineage>
</organism>
<sequence>FFNNNKNNIFPKICKQTMYKTILSKARAARSERQGGGGSDVSDVEVDHVLGVGALYTNGEGISRVESERHKSPCGRRRTLSQDSCVDTELEQSRVSGVKSDRMLATSLRPLHD</sequence>
<dbReference type="AlphaFoldDB" id="A0A1B6JEL0"/>
<name>A0A1B6JEL0_9HEMI</name>
<feature type="region of interest" description="Disordered" evidence="1">
    <location>
        <begin position="63"/>
        <end position="86"/>
    </location>
</feature>
<evidence type="ECO:0000256" key="1">
    <source>
        <dbReference type="SAM" id="MobiDB-lite"/>
    </source>
</evidence>
<evidence type="ECO:0000313" key="2">
    <source>
        <dbReference type="EMBL" id="JAS97363.1"/>
    </source>
</evidence>
<accession>A0A1B6JEL0</accession>
<protein>
    <submittedName>
        <fullName evidence="2">Uncharacterized protein</fullName>
    </submittedName>
</protein>
<feature type="non-terminal residue" evidence="2">
    <location>
        <position position="113"/>
    </location>
</feature>
<proteinExistence type="predicted"/>
<gene>
    <name evidence="2" type="ORF">g.12543</name>
</gene>
<reference evidence="2" key="1">
    <citation type="submission" date="2015-11" db="EMBL/GenBank/DDBJ databases">
        <title>De novo transcriptome assembly of four potential Pierce s Disease insect vectors from Arizona vineyards.</title>
        <authorList>
            <person name="Tassone E.E."/>
        </authorList>
    </citation>
    <scope>NUCLEOTIDE SEQUENCE</scope>
</reference>
<dbReference type="EMBL" id="GECU01010343">
    <property type="protein sequence ID" value="JAS97363.1"/>
    <property type="molecule type" value="Transcribed_RNA"/>
</dbReference>
<feature type="non-terminal residue" evidence="2">
    <location>
        <position position="1"/>
    </location>
</feature>